<organism evidence="1 2">
    <name type="scientific">Flavobacterium pygoscelis</name>
    <dbReference type="NCBI Taxonomy" id="2893176"/>
    <lineage>
        <taxon>Bacteria</taxon>
        <taxon>Pseudomonadati</taxon>
        <taxon>Bacteroidota</taxon>
        <taxon>Flavobacteriia</taxon>
        <taxon>Flavobacteriales</taxon>
        <taxon>Flavobacteriaceae</taxon>
        <taxon>Flavobacterium</taxon>
    </lineage>
</organism>
<keyword evidence="2" id="KW-1185">Reference proteome</keyword>
<accession>A0A9X1XWH5</accession>
<proteinExistence type="predicted"/>
<evidence type="ECO:0000313" key="1">
    <source>
        <dbReference type="EMBL" id="MCK8143026.1"/>
    </source>
</evidence>
<sequence>MFFLTKKNYIHNVEKKLLFLLFLSSFIGYTQKNDVQVIITGRAQKDKVLLRWDINSPVEWQKANKKGYLITSTTLIKDGNIIKKPEKVVLTPKPLVPDDLDSWIGYVQKDNNAAIVAQSIYGESFEVSVAKEGDLSRIVNRADELNQRY</sequence>
<dbReference type="EMBL" id="JALNUB010000010">
    <property type="protein sequence ID" value="MCK8143026.1"/>
    <property type="molecule type" value="Genomic_DNA"/>
</dbReference>
<dbReference type="Proteomes" id="UP001139260">
    <property type="component" value="Unassembled WGS sequence"/>
</dbReference>
<dbReference type="AlphaFoldDB" id="A0A9X1XWH5"/>
<reference evidence="1" key="1">
    <citation type="submission" date="2022-04" db="EMBL/GenBank/DDBJ databases">
        <title>Flavobacterium pygoscelis sp. nov. isolated from Chinstrap chick (Pygoscelis antarcticus).</title>
        <authorList>
            <person name="Irgang R."/>
            <person name="Poblete-Morales M."/>
            <person name="Avendano-Herrera R."/>
        </authorList>
    </citation>
    <scope>NUCLEOTIDE SEQUENCE</scope>
    <source>
        <strain evidence="1">I-SCBP12n</strain>
    </source>
</reference>
<evidence type="ECO:0000313" key="2">
    <source>
        <dbReference type="Proteomes" id="UP001139260"/>
    </source>
</evidence>
<name>A0A9X1XWH5_9FLAO</name>
<protein>
    <submittedName>
        <fullName evidence="1">Uncharacterized protein</fullName>
    </submittedName>
</protein>
<comment type="caution">
    <text evidence="1">The sequence shown here is derived from an EMBL/GenBank/DDBJ whole genome shotgun (WGS) entry which is preliminary data.</text>
</comment>
<gene>
    <name evidence="1" type="ORF">MW871_14100</name>
</gene>